<dbReference type="PANTHER" id="PTHR43884:SF12">
    <property type="entry name" value="ISOVALERYL-COA DEHYDROGENASE, MITOCHONDRIAL-RELATED"/>
    <property type="match status" value="1"/>
</dbReference>
<dbReference type="Pfam" id="PF02770">
    <property type="entry name" value="Acyl-CoA_dh_M"/>
    <property type="match status" value="1"/>
</dbReference>
<accession>A0A1I7FP24</accession>
<dbReference type="AlphaFoldDB" id="A0A1I7FP24"/>
<dbReference type="InterPro" id="IPR009100">
    <property type="entry name" value="AcylCoA_DH/oxidase_NM_dom_sf"/>
</dbReference>
<organism evidence="12 13">
    <name type="scientific">Alicyclobacillus macrosporangiidus</name>
    <dbReference type="NCBI Taxonomy" id="392015"/>
    <lineage>
        <taxon>Bacteria</taxon>
        <taxon>Bacillati</taxon>
        <taxon>Bacillota</taxon>
        <taxon>Bacilli</taxon>
        <taxon>Bacillales</taxon>
        <taxon>Alicyclobacillaceae</taxon>
        <taxon>Alicyclobacillus</taxon>
    </lineage>
</organism>
<feature type="domain" description="Acyl-CoA oxidase/dehydrogenase middle" evidence="9">
    <location>
        <begin position="147"/>
        <end position="240"/>
    </location>
</feature>
<gene>
    <name evidence="12" type="ORF">SAMN05421543_101370</name>
</gene>
<dbReference type="FunFam" id="1.20.140.10:FF:000019">
    <property type="entry name" value="Acyl-CoA dehydrogenase"/>
    <property type="match status" value="1"/>
</dbReference>
<dbReference type="FunFam" id="1.10.540.10:FF:000001">
    <property type="entry name" value="Very long-chain-specific acyl-CoA dehydrogenase, mitochondrial"/>
    <property type="match status" value="1"/>
</dbReference>
<dbReference type="GO" id="GO:0050660">
    <property type="term" value="F:flavin adenine dinucleotide binding"/>
    <property type="evidence" value="ECO:0007669"/>
    <property type="project" value="InterPro"/>
</dbReference>
<evidence type="ECO:0000256" key="4">
    <source>
        <dbReference type="ARBA" id="ARBA00022827"/>
    </source>
</evidence>
<dbReference type="Gene3D" id="2.40.110.10">
    <property type="entry name" value="Butyryl-CoA Dehydrogenase, subunit A, domain 2"/>
    <property type="match status" value="1"/>
</dbReference>
<feature type="domain" description="Acyl-CoA dehydrogenase/oxidase C-terminal" evidence="8">
    <location>
        <begin position="252"/>
        <end position="414"/>
    </location>
</feature>
<proteinExistence type="inferred from homology"/>
<evidence type="ECO:0000256" key="7">
    <source>
        <dbReference type="RuleBase" id="RU362125"/>
    </source>
</evidence>
<evidence type="ECO:0000313" key="12">
    <source>
        <dbReference type="EMBL" id="SFU37920.1"/>
    </source>
</evidence>
<reference evidence="13" key="1">
    <citation type="submission" date="2016-10" db="EMBL/GenBank/DDBJ databases">
        <authorList>
            <person name="Varghese N."/>
        </authorList>
    </citation>
    <scope>NUCLEOTIDE SEQUENCE [LARGE SCALE GENOMIC DNA]</scope>
    <source>
        <strain evidence="13">DSM 17980</strain>
    </source>
</reference>
<dbReference type="InterPro" id="IPR006091">
    <property type="entry name" value="Acyl-CoA_Oxase/DH_mid-dom"/>
</dbReference>
<evidence type="ECO:0000313" key="13">
    <source>
        <dbReference type="Proteomes" id="UP000183508"/>
    </source>
</evidence>
<dbReference type="SUPFAM" id="SSF56645">
    <property type="entry name" value="Acyl-CoA dehydrogenase NM domain-like"/>
    <property type="match status" value="1"/>
</dbReference>
<keyword evidence="4 7" id="KW-0274">FAD</keyword>
<dbReference type="Pfam" id="PF00441">
    <property type="entry name" value="Acyl-CoA_dh_1"/>
    <property type="match status" value="1"/>
</dbReference>
<dbReference type="PROSITE" id="PS00072">
    <property type="entry name" value="ACYL_COA_DH_1"/>
    <property type="match status" value="1"/>
</dbReference>
<evidence type="ECO:0000256" key="1">
    <source>
        <dbReference type="ARBA" id="ARBA00001974"/>
    </source>
</evidence>
<dbReference type="InterPro" id="IPR046373">
    <property type="entry name" value="Acyl-CoA_Oxase/DH_mid-dom_sf"/>
</dbReference>
<protein>
    <submittedName>
        <fullName evidence="12">Acyl-CoA dehydrogenase</fullName>
    </submittedName>
</protein>
<dbReference type="OrthoDB" id="2985879at2"/>
<dbReference type="Gene3D" id="1.20.140.10">
    <property type="entry name" value="Butyryl-CoA Dehydrogenase, subunit A, domain 3"/>
    <property type="match status" value="2"/>
</dbReference>
<evidence type="ECO:0000256" key="2">
    <source>
        <dbReference type="ARBA" id="ARBA00009347"/>
    </source>
</evidence>
<dbReference type="InterPro" id="IPR009075">
    <property type="entry name" value="AcylCo_DH/oxidase_C"/>
</dbReference>
<sequence length="590" mass="65110">MATEEKKLTKGGAFLIEAAAPDEVFTPEDFTQEHLMIAETTRSFVENEVIPHQERLEHQDWELTVQLLRKMGELGLLAADVPEAYDGLGLDKVSSALISENLTWGGSFALSHGAHVGIGTLPIVFFGNEEQRRKYLPALASGEKIAAYALTEPGSGSDALGAKTTARLSEDGKYYILNGTKQFITNSGFADVFVVYAKIDGEKFSAFIVERDFPGVSTGPEEKKMGIKASSTRPLILEDVKVPVENLLGEPGKGHLIAFNILNIGRYKLAVGCVGGIKAALKTSVKYAKSRKQFGTPIAHFPLIQQKIADMNIRGFVTESMAYRSTGDIDRQLQSLGGHVDGMSAARAIAEYALECSVNKVYASEALDFVVDEGVQIHGGYGFIQEYAIERMYRDSRINRIFEGTNEINRLLIPDMLLRKALKGELPLLQAAQGLQQELMGMLPLPDESVPLGAESHILDMAKKVFLFTGGLAVQKYMQSLKDEQEILADLADIIIEIYALESALLRTRKAIEKGLNAENKIDMVQVYAREAFDRIEGRAKRILSALEEGDTLRTQLAVLRKLTRVQPVNSKEIKRRIARRVIEAEQYLA</sequence>
<dbReference type="PANTHER" id="PTHR43884">
    <property type="entry name" value="ACYL-COA DEHYDROGENASE"/>
    <property type="match status" value="1"/>
</dbReference>
<dbReference type="InterPro" id="IPR037069">
    <property type="entry name" value="AcylCoA_DH/ox_N_sf"/>
</dbReference>
<dbReference type="InterPro" id="IPR049426">
    <property type="entry name" value="Acyl-CoA-dh-like_C"/>
</dbReference>
<dbReference type="Gene3D" id="1.10.540.10">
    <property type="entry name" value="Acyl-CoA dehydrogenase/oxidase, N-terminal domain"/>
    <property type="match status" value="1"/>
</dbReference>
<comment type="cofactor">
    <cofactor evidence="1 7">
        <name>FAD</name>
        <dbReference type="ChEBI" id="CHEBI:57692"/>
    </cofactor>
</comment>
<dbReference type="Proteomes" id="UP000183508">
    <property type="component" value="Unassembled WGS sequence"/>
</dbReference>
<dbReference type="PROSITE" id="PS00073">
    <property type="entry name" value="ACYL_COA_DH_2"/>
    <property type="match status" value="1"/>
</dbReference>
<dbReference type="Pfam" id="PF02771">
    <property type="entry name" value="Acyl-CoA_dh_N"/>
    <property type="match status" value="1"/>
</dbReference>
<feature type="domain" description="Acyl-CoA dehydrogenase-like C-terminal" evidence="11">
    <location>
        <begin position="462"/>
        <end position="562"/>
    </location>
</feature>
<dbReference type="InterPro" id="IPR006089">
    <property type="entry name" value="Acyl-CoA_DH_CS"/>
</dbReference>
<feature type="domain" description="Acyl-CoA dehydrogenase/oxidase N-terminal" evidence="10">
    <location>
        <begin position="31"/>
        <end position="143"/>
    </location>
</feature>
<evidence type="ECO:0000259" key="8">
    <source>
        <dbReference type="Pfam" id="PF00441"/>
    </source>
</evidence>
<evidence type="ECO:0000259" key="9">
    <source>
        <dbReference type="Pfam" id="PF02770"/>
    </source>
</evidence>
<evidence type="ECO:0000256" key="5">
    <source>
        <dbReference type="ARBA" id="ARBA00023002"/>
    </source>
</evidence>
<evidence type="ECO:0000256" key="6">
    <source>
        <dbReference type="ARBA" id="ARBA00052546"/>
    </source>
</evidence>
<dbReference type="eggNOG" id="COG1960">
    <property type="taxonomic scope" value="Bacteria"/>
</dbReference>
<dbReference type="STRING" id="392015.SAMN05421543_101370"/>
<dbReference type="InterPro" id="IPR036250">
    <property type="entry name" value="AcylCo_DH-like_C"/>
</dbReference>
<dbReference type="SUPFAM" id="SSF47203">
    <property type="entry name" value="Acyl-CoA dehydrogenase C-terminal domain-like"/>
    <property type="match status" value="1"/>
</dbReference>
<dbReference type="GO" id="GO:0003995">
    <property type="term" value="F:acyl-CoA dehydrogenase activity"/>
    <property type="evidence" value="ECO:0007669"/>
    <property type="project" value="InterPro"/>
</dbReference>
<evidence type="ECO:0000259" key="11">
    <source>
        <dbReference type="Pfam" id="PF21263"/>
    </source>
</evidence>
<keyword evidence="13" id="KW-1185">Reference proteome</keyword>
<keyword evidence="5 7" id="KW-0560">Oxidoreductase</keyword>
<comment type="catalytic activity">
    <reaction evidence="6">
        <text>a 2,3-saturated acyl-CoA + A = a 2,3-dehydroacyl-CoA + AH2</text>
        <dbReference type="Rhea" id="RHEA:48608"/>
        <dbReference type="ChEBI" id="CHEBI:13193"/>
        <dbReference type="ChEBI" id="CHEBI:17499"/>
        <dbReference type="ChEBI" id="CHEBI:60015"/>
        <dbReference type="ChEBI" id="CHEBI:65111"/>
    </reaction>
</comment>
<name>A0A1I7FP24_9BACL</name>
<dbReference type="InterPro" id="IPR013786">
    <property type="entry name" value="AcylCoA_DH/ox_N"/>
</dbReference>
<dbReference type="RefSeq" id="WP_074948950.1">
    <property type="nucleotide sequence ID" value="NZ_FPBV01000001.1"/>
</dbReference>
<evidence type="ECO:0000256" key="3">
    <source>
        <dbReference type="ARBA" id="ARBA00022630"/>
    </source>
</evidence>
<evidence type="ECO:0000259" key="10">
    <source>
        <dbReference type="Pfam" id="PF02771"/>
    </source>
</evidence>
<dbReference type="Pfam" id="PF21263">
    <property type="entry name" value="Acyl-CoA-dh_C"/>
    <property type="match status" value="1"/>
</dbReference>
<dbReference type="FunFam" id="2.40.110.10:FF:000001">
    <property type="entry name" value="Acyl-CoA dehydrogenase, mitochondrial"/>
    <property type="match status" value="1"/>
</dbReference>
<keyword evidence="3 7" id="KW-0285">Flavoprotein</keyword>
<comment type="similarity">
    <text evidence="2 7">Belongs to the acyl-CoA dehydrogenase family.</text>
</comment>
<dbReference type="EMBL" id="FPBV01000001">
    <property type="protein sequence ID" value="SFU37920.1"/>
    <property type="molecule type" value="Genomic_DNA"/>
</dbReference>